<reference evidence="2" key="1">
    <citation type="journal article" date="2022" name="New Phytol.">
        <title>Phylogenomic structure and speciation in an emerging model: the Sphagnum magellanicum complex (Bryophyta).</title>
        <authorList>
            <person name="Shaw A.J."/>
            <person name="Piatkowski B."/>
            <person name="Duffy A.M."/>
            <person name="Aguero B."/>
            <person name="Imwattana K."/>
            <person name="Nieto-Lugilde M."/>
            <person name="Healey A."/>
            <person name="Weston D.J."/>
            <person name="Patel M.N."/>
            <person name="Schmutz J."/>
            <person name="Grimwood J."/>
            <person name="Yavitt J.B."/>
            <person name="Hassel K."/>
            <person name="Stenoien H.K."/>
            <person name="Flatberg K.I."/>
            <person name="Bickford C.P."/>
            <person name="Hicks K.A."/>
        </authorList>
    </citation>
    <scope>NUCLEOTIDE SEQUENCE [LARGE SCALE GENOMIC DNA]</scope>
</reference>
<organism evidence="1 2">
    <name type="scientific">Sphagnum magellanicum</name>
    <dbReference type="NCBI Taxonomy" id="128215"/>
    <lineage>
        <taxon>Eukaryota</taxon>
        <taxon>Viridiplantae</taxon>
        <taxon>Streptophyta</taxon>
        <taxon>Embryophyta</taxon>
        <taxon>Bryophyta</taxon>
        <taxon>Sphagnophytina</taxon>
        <taxon>Sphagnopsida</taxon>
        <taxon>Sphagnales</taxon>
        <taxon>Sphagnaceae</taxon>
        <taxon>Sphagnum</taxon>
    </lineage>
</organism>
<proteinExistence type="predicted"/>
<sequence>MGFCLLVFFTSQMFPSKCCRPPMNWKAPSAAGAMAPLCLMLVLLLMGASGREGRGGGGGRGMGVVLGLAAPVSHYQSKNVNVAVRAKWAGTSILLEASELLAKERKDFFWQFLELQIAAAHPHQGAATGEQEQVFIATDQECVHQIVEQGSSLLGPSLSPLFRLSLSLRSASPKVLLYQQLAQESLAAAAPHNNFLSHTTTTPNSESVPNEEETDPQHFTPKPYVADRWSISKSPVAPNGGTGSFCCWVDTSSGILLQESELLDWLKLIKKRSSPDVDKKQQPEIFEFDHIYPSGSEDADFSAVLYGSYGVPCFARFHSLLVAASKQGEIVYVVRPVLPTGCKSKVDTCARVGVDQPVNLGGFGVELALKNMEYKAIDDSEVKKGDIGDETLSEDLGEEVRGFIFSKLLERKPELAGELLTFRDHLLSAGVAETMNVWELKDLGYQTAQRIIRASEPLKLMQEINQNFPNLVSSLSRMQVNETIKDEIVSNQQMLPPGKNLVAINGAVINLETVDIFSLIDLVQGELSLASSITSLKIPQRVVRQFLQLPEPSEQGGTRLDFRSTEHVHYLNNIEEDQKYKRWRTNLNELLMPVFPGQMRSIRKNLFHAIYIVDPASPDGLLALENMFYLHSSNVPIRFGVILLSTKALEQNEAFKENSLIEDGSEEREAGIDVNDRQDLSTLVIRLFLQVKEDYGLESAFSLLNSLRVAWGGEAEEENEPVEMSHVEDAFSEFMRTKGKEVSNKAMTHLEELLSGDAYKKQAVESSGFVDKLGLSKMHPCLLMNGVVYGPNQVQTAAIPAMNDELPKIQEGVYYRAISQRTDVLDFFLSENGQPRYNPQIVAAPKGERKFVDLALPIAENDQVVDRLQYLHHPGTEDDVKPVTHWLALDIRKSAGIHLLQQALHHLSSGTKKGRIGILHNSKRSESEPSLLTRIVMVATQSPSRRAKVVPFLQRLLTLNKVINNLPLSQGKSEDEVVQEVVKLADEMGLRIADFKDAIASPSSRQAALDQISEEGNFLSRVFGLKPGVDAVITNGQVFIQEEGKYFVAEDFVLLETVEYDKRVKPVEELVEKIEWESVEPDDLTSEFLSTVVMAVSSSMSTRSRSSETVRFGLLKADHSAIIREVENSPIHVDAVIDPLSSAGQKITPFLVLLQDWIQPSMRIILNPMNSLADLPLKNFYRFVVPTKDVYTAEGDLTPGPFALFSNMPPSRTLTMNLDVPEPWLVESVVALHDLDNIVLEKLGNAKTMYAVYELEALVLTGHCSEPDSNEPPRGLQLLLGTNGHPHMVDTIVMANLGYWQLKAAPGVWNLALAAGRSTELYTLSGVHEGTDKGPLTRHIVIADFQGQPVRLKVVKKKGQEGEKILDSDNSQMDNIPPEGKKTEKNKFLQWASGLLGLGSKSSELKHDMNLGDGSSKIVRSGEVINIFSIASGHLYERFLKIMMLSVLKNTRRPVKFWFIKNYLSPQFKGLIPHMAQEYGFEYDLVTYKWPSWLHKQSEKQRIIWAYKILFLDVLFPLSLKKVIYVDADQIVRTDMGELYDMDIRGRPLAYTPFCDNNREMDGYRFWNQGFWRDHLQGKPYHISALYVVDLVRFRKSAAGDNLRVYYESLSKDPNSLSNLDQDLPNYAQHTVPIFSLPQQWLWCESWCGNATKAYAKTIDLCNNPMTKEPKLEGARRIVPEWVGLDEEARQFTARIESQHFIPPSSMPGSSIPVDDYRALHEEDPQVDNTIDVTETTTSSSTIRETASEL</sequence>
<keyword evidence="2" id="KW-1185">Reference proteome</keyword>
<comment type="caution">
    <text evidence="1">The sequence shown here is derived from an EMBL/GenBank/DDBJ whole genome shotgun (WGS) entry which is preliminary data.</text>
</comment>
<evidence type="ECO:0000313" key="1">
    <source>
        <dbReference type="EMBL" id="KAH9558260.1"/>
    </source>
</evidence>
<gene>
    <name evidence="1" type="ORF">CY35_07G128800</name>
</gene>
<dbReference type="EMBL" id="CM038913">
    <property type="protein sequence ID" value="KAH9558260.1"/>
    <property type="molecule type" value="Genomic_DNA"/>
</dbReference>
<evidence type="ECO:0000313" key="2">
    <source>
        <dbReference type="Proteomes" id="UP000828922"/>
    </source>
</evidence>
<protein>
    <submittedName>
        <fullName evidence="1">Uncharacterized protein</fullName>
    </submittedName>
</protein>
<name>A0ACB8HPY0_9BRYO</name>
<dbReference type="Proteomes" id="UP000828922">
    <property type="component" value="Linkage Group LG07"/>
</dbReference>
<accession>A0ACB8HPY0</accession>